<dbReference type="OrthoDB" id="1650177at2"/>
<dbReference type="Gene3D" id="3.40.190.10">
    <property type="entry name" value="Periplasmic binding protein-like II"/>
    <property type="match status" value="1"/>
</dbReference>
<dbReference type="PANTHER" id="PTHR43649">
    <property type="entry name" value="ARABINOSE-BINDING PROTEIN-RELATED"/>
    <property type="match status" value="1"/>
</dbReference>
<keyword evidence="7" id="KW-1185">Reference proteome</keyword>
<dbReference type="Pfam" id="PF01547">
    <property type="entry name" value="SBP_bac_1"/>
    <property type="match status" value="1"/>
</dbReference>
<evidence type="ECO:0000256" key="1">
    <source>
        <dbReference type="ARBA" id="ARBA00022475"/>
    </source>
</evidence>
<name>A0A4R5AG90_9ACTN</name>
<protein>
    <submittedName>
        <fullName evidence="6">Extracellular solute-binding protein</fullName>
    </submittedName>
</protein>
<gene>
    <name evidence="6" type="ORF">E1262_05730</name>
</gene>
<keyword evidence="3" id="KW-0472">Membrane</keyword>
<evidence type="ECO:0000313" key="6">
    <source>
        <dbReference type="EMBL" id="TDD71638.1"/>
    </source>
</evidence>
<sequence length="448" mass="49422">MLAITNPDRRRFRWGAVLIAGLLVAAGCGGSGDDDSAADGGGGADGGPQDVELEFWTFVDAHTDFMQARADEFNEQSDEYNIILNASSADFEDMHDRLLVALQSGSGAPDIVDIEIQRFATFLRGDVPLHPLTDIIDNHRSELVEERTAPYRADGVEYGIDYHLGAWVMYYNSEILDAAGVDVDSIVTWDDYIAAGQQVVENTDAWMASIETTDRFSVLGPMLQNGGGTYDENNELILDSAENIEALQLISDMVHEHEIATASAGGQHHSEPYYQALNEGQYASVWMPLWYVTRFKDFMPETEGKILIRPMPEFSSDGFISTMGGGTGTAITTQIDEDKVDAAKAFLEFAKLTYDAQVALYTDLGFDPFRNDVYDDEALTAPDPWFGNEPVMTNVQAMFDRLAPEFTGPRYPEAVLQLRDVVAYQVVEEGADPAEALRRAADEIRSLD</sequence>
<evidence type="ECO:0000256" key="4">
    <source>
        <dbReference type="ARBA" id="ARBA00023139"/>
    </source>
</evidence>
<evidence type="ECO:0000256" key="2">
    <source>
        <dbReference type="ARBA" id="ARBA00022729"/>
    </source>
</evidence>
<reference evidence="6 7" key="1">
    <citation type="submission" date="2019-02" db="EMBL/GenBank/DDBJ databases">
        <title>Draft genome sequences of novel Actinobacteria.</title>
        <authorList>
            <person name="Sahin N."/>
            <person name="Ay H."/>
            <person name="Saygin H."/>
        </authorList>
    </citation>
    <scope>NUCLEOTIDE SEQUENCE [LARGE SCALE GENOMIC DNA]</scope>
    <source>
        <strain evidence="6 7">8K307</strain>
    </source>
</reference>
<dbReference type="EMBL" id="SMLB01000005">
    <property type="protein sequence ID" value="TDD71638.1"/>
    <property type="molecule type" value="Genomic_DNA"/>
</dbReference>
<keyword evidence="1" id="KW-1003">Cell membrane</keyword>
<dbReference type="AlphaFoldDB" id="A0A4R5AG90"/>
<proteinExistence type="predicted"/>
<evidence type="ECO:0000256" key="5">
    <source>
        <dbReference type="ARBA" id="ARBA00023288"/>
    </source>
</evidence>
<evidence type="ECO:0000313" key="7">
    <source>
        <dbReference type="Proteomes" id="UP000295217"/>
    </source>
</evidence>
<keyword evidence="2" id="KW-0732">Signal</keyword>
<evidence type="ECO:0000256" key="3">
    <source>
        <dbReference type="ARBA" id="ARBA00023136"/>
    </source>
</evidence>
<keyword evidence="5" id="KW-0449">Lipoprotein</keyword>
<dbReference type="PANTHER" id="PTHR43649:SF33">
    <property type="entry name" value="POLYGALACTURONAN_RHAMNOGALACTURONAN-BINDING PROTEIN YTCQ"/>
    <property type="match status" value="1"/>
</dbReference>
<keyword evidence="4" id="KW-0564">Palmitate</keyword>
<organism evidence="6 7">
    <name type="scientific">Jiangella aurantiaca</name>
    <dbReference type="NCBI Taxonomy" id="2530373"/>
    <lineage>
        <taxon>Bacteria</taxon>
        <taxon>Bacillati</taxon>
        <taxon>Actinomycetota</taxon>
        <taxon>Actinomycetes</taxon>
        <taxon>Jiangellales</taxon>
        <taxon>Jiangellaceae</taxon>
        <taxon>Jiangella</taxon>
    </lineage>
</organism>
<dbReference type="InterPro" id="IPR050490">
    <property type="entry name" value="Bact_solute-bd_prot1"/>
</dbReference>
<accession>A0A4R5AG90</accession>
<comment type="caution">
    <text evidence="6">The sequence shown here is derived from an EMBL/GenBank/DDBJ whole genome shotgun (WGS) entry which is preliminary data.</text>
</comment>
<dbReference type="Proteomes" id="UP000295217">
    <property type="component" value="Unassembled WGS sequence"/>
</dbReference>
<dbReference type="InterPro" id="IPR006059">
    <property type="entry name" value="SBP"/>
</dbReference>
<dbReference type="SUPFAM" id="SSF53850">
    <property type="entry name" value="Periplasmic binding protein-like II"/>
    <property type="match status" value="1"/>
</dbReference>